<evidence type="ECO:0000313" key="3">
    <source>
        <dbReference type="Proteomes" id="UP001590950"/>
    </source>
</evidence>
<gene>
    <name evidence="2" type="ORF">N7G274_008191</name>
</gene>
<evidence type="ECO:0008006" key="4">
    <source>
        <dbReference type="Google" id="ProtNLM"/>
    </source>
</evidence>
<sequence>MPPQAEPTHKPTRRSRRPKRITGPPVSQTPSAPEPELSSGTSPDKRTDQPMRILQRSEQQSTLDPASAVDMQLPPHTPPRSRSTYDGSTIKQRKGNDSAPEISQNRKRTPKAQGRKQSGSASPLPAPNGTPISALQSQSTTPNRTNETPVRAYAGPTFHASPAASSLPMPKFFSRSVPNVDKTTSLKTMMEQEAPDTTSGSEGSPSQENSQPAHNHRVREESPLDIFFRADREAKEKIRPTRASGTESPNDQARLSASPSGSQTPMRHHSRHPTNSSLSAMFPLEIDGPAPELSSSPSLTSAIRDIHTDRAVVSSSSSLSEAERKEEQRKAQTQALKQMLFSPRPLLPHNASAGQRPPSSSLRKELTIPTSSRCPRDPNPPATPAPFHVHDPYTSADFRPSSQRNGYVSPCSSFTSSRIPSDGSEATRVRNNGKTKLMEDDLRRILKLDVLGGEGVSPVQS</sequence>
<dbReference type="EMBL" id="JBEFKJ010000027">
    <property type="protein sequence ID" value="KAL2039142.1"/>
    <property type="molecule type" value="Genomic_DNA"/>
</dbReference>
<keyword evidence="3" id="KW-1185">Reference proteome</keyword>
<feature type="compositionally biased region" description="Polar residues" evidence="1">
    <location>
        <begin position="195"/>
        <end position="213"/>
    </location>
</feature>
<feature type="compositionally biased region" description="Polar residues" evidence="1">
    <location>
        <begin position="130"/>
        <end position="148"/>
    </location>
</feature>
<name>A0ABR3ZZQ5_9LECA</name>
<evidence type="ECO:0000256" key="1">
    <source>
        <dbReference type="SAM" id="MobiDB-lite"/>
    </source>
</evidence>
<feature type="compositionally biased region" description="Polar residues" evidence="1">
    <location>
        <begin position="400"/>
        <end position="419"/>
    </location>
</feature>
<feature type="region of interest" description="Disordered" evidence="1">
    <location>
        <begin position="1"/>
        <end position="431"/>
    </location>
</feature>
<evidence type="ECO:0000313" key="2">
    <source>
        <dbReference type="EMBL" id="KAL2039142.1"/>
    </source>
</evidence>
<accession>A0ABR3ZZQ5</accession>
<reference evidence="2 3" key="1">
    <citation type="submission" date="2024-09" db="EMBL/GenBank/DDBJ databases">
        <title>Rethinking Asexuality: The Enigmatic Case of Functional Sexual Genes in Lepraria (Stereocaulaceae).</title>
        <authorList>
            <person name="Doellman M."/>
            <person name="Sun Y."/>
            <person name="Barcenas-Pena A."/>
            <person name="Lumbsch H.T."/>
            <person name="Grewe F."/>
        </authorList>
    </citation>
    <scope>NUCLEOTIDE SEQUENCE [LARGE SCALE GENOMIC DNA]</scope>
    <source>
        <strain evidence="2 3">Mercado 3170</strain>
    </source>
</reference>
<dbReference type="InterPro" id="IPR028322">
    <property type="entry name" value="PNRC-like_rgn"/>
</dbReference>
<dbReference type="Pfam" id="PF15365">
    <property type="entry name" value="PNRC"/>
    <property type="match status" value="1"/>
</dbReference>
<feature type="compositionally biased region" description="Basic residues" evidence="1">
    <location>
        <begin position="105"/>
        <end position="114"/>
    </location>
</feature>
<proteinExistence type="predicted"/>
<feature type="compositionally biased region" description="Polar residues" evidence="1">
    <location>
        <begin position="243"/>
        <end position="265"/>
    </location>
</feature>
<feature type="compositionally biased region" description="Basic and acidic residues" evidence="1">
    <location>
        <begin position="321"/>
        <end position="330"/>
    </location>
</feature>
<feature type="compositionally biased region" description="Basic residues" evidence="1">
    <location>
        <begin position="10"/>
        <end position="20"/>
    </location>
</feature>
<feature type="compositionally biased region" description="Basic and acidic residues" evidence="1">
    <location>
        <begin position="218"/>
        <end position="239"/>
    </location>
</feature>
<comment type="caution">
    <text evidence="2">The sequence shown here is derived from an EMBL/GenBank/DDBJ whole genome shotgun (WGS) entry which is preliminary data.</text>
</comment>
<protein>
    <recommendedName>
        <fullName evidence="4">Proteophosphoglycan ppg4</fullName>
    </recommendedName>
</protein>
<feature type="compositionally biased region" description="Polar residues" evidence="1">
    <location>
        <begin position="80"/>
        <end position="90"/>
    </location>
</feature>
<dbReference type="Proteomes" id="UP001590950">
    <property type="component" value="Unassembled WGS sequence"/>
</dbReference>
<organism evidence="2 3">
    <name type="scientific">Stereocaulon virgatum</name>
    <dbReference type="NCBI Taxonomy" id="373712"/>
    <lineage>
        <taxon>Eukaryota</taxon>
        <taxon>Fungi</taxon>
        <taxon>Dikarya</taxon>
        <taxon>Ascomycota</taxon>
        <taxon>Pezizomycotina</taxon>
        <taxon>Lecanoromycetes</taxon>
        <taxon>OSLEUM clade</taxon>
        <taxon>Lecanoromycetidae</taxon>
        <taxon>Lecanorales</taxon>
        <taxon>Lecanorineae</taxon>
        <taxon>Stereocaulaceae</taxon>
        <taxon>Stereocaulon</taxon>
    </lineage>
</organism>